<sequence>MNRVATRAKKVLKGEMSPFHKLLFELVYKGILPKGERRHEASFRDMGIAHALENKDSMTSLH</sequence>
<evidence type="ECO:0000313" key="1">
    <source>
        <dbReference type="EMBL" id="KAG5584873.1"/>
    </source>
</evidence>
<protein>
    <submittedName>
        <fullName evidence="1">Uncharacterized protein</fullName>
    </submittedName>
</protein>
<organism evidence="1 2">
    <name type="scientific">Solanum commersonii</name>
    <name type="common">Commerson's wild potato</name>
    <name type="synonym">Commerson's nightshade</name>
    <dbReference type="NCBI Taxonomy" id="4109"/>
    <lineage>
        <taxon>Eukaryota</taxon>
        <taxon>Viridiplantae</taxon>
        <taxon>Streptophyta</taxon>
        <taxon>Embryophyta</taxon>
        <taxon>Tracheophyta</taxon>
        <taxon>Spermatophyta</taxon>
        <taxon>Magnoliopsida</taxon>
        <taxon>eudicotyledons</taxon>
        <taxon>Gunneridae</taxon>
        <taxon>Pentapetalae</taxon>
        <taxon>asterids</taxon>
        <taxon>lamiids</taxon>
        <taxon>Solanales</taxon>
        <taxon>Solanaceae</taxon>
        <taxon>Solanoideae</taxon>
        <taxon>Solaneae</taxon>
        <taxon>Solanum</taxon>
    </lineage>
</organism>
<dbReference type="OrthoDB" id="1305884at2759"/>
<dbReference type="AlphaFoldDB" id="A0A9J5X964"/>
<dbReference type="EMBL" id="JACXVP010000009">
    <property type="protein sequence ID" value="KAG5584873.1"/>
    <property type="molecule type" value="Genomic_DNA"/>
</dbReference>
<reference evidence="1 2" key="1">
    <citation type="submission" date="2020-09" db="EMBL/GenBank/DDBJ databases">
        <title>De no assembly of potato wild relative species, Solanum commersonii.</title>
        <authorList>
            <person name="Cho K."/>
        </authorList>
    </citation>
    <scope>NUCLEOTIDE SEQUENCE [LARGE SCALE GENOMIC DNA]</scope>
    <source>
        <strain evidence="1">LZ3.2</strain>
        <tissue evidence="1">Leaf</tissue>
    </source>
</reference>
<proteinExistence type="predicted"/>
<comment type="caution">
    <text evidence="1">The sequence shown here is derived from an EMBL/GenBank/DDBJ whole genome shotgun (WGS) entry which is preliminary data.</text>
</comment>
<name>A0A9J5X964_SOLCO</name>
<keyword evidence="2" id="KW-1185">Reference proteome</keyword>
<gene>
    <name evidence="1" type="ORF">H5410_045307</name>
</gene>
<dbReference type="Proteomes" id="UP000824120">
    <property type="component" value="Chromosome 9"/>
</dbReference>
<accession>A0A9J5X964</accession>
<evidence type="ECO:0000313" key="2">
    <source>
        <dbReference type="Proteomes" id="UP000824120"/>
    </source>
</evidence>